<dbReference type="RefSeq" id="WP_281447720.1">
    <property type="nucleotide sequence ID" value="NZ_JASBAO010000001.1"/>
</dbReference>
<dbReference type="EMBL" id="JASBAO010000001">
    <property type="protein sequence ID" value="MDI2090588.1"/>
    <property type="molecule type" value="Genomic_DNA"/>
</dbReference>
<sequence>MKKPLKILVIRLGALGDFVQSFYPFAAIRKHHINDHITLLTTSPFAELAQQSPWFNQVVLDHKPHLLNIIGFLKLKKLLQGYDLVYDLQTSRRSTRYFCLAGRPLWSGIAKKSPYFHNNPNRNNMHTLDRQKDQLQYAGIQQFPEPDLSWFMDKNVAIDLPRPYAILVPGCSIKRLEKRWPVEHYAEIAQLCMQRGVHPVLAGGAAELELGQQIKIRCPQIFSLIGQTTLLQLGAVMTHAQFALGNDTGLMHIAAMVGCPSVVLFSSASNPSLTAPQGKSVKILYQADLTDLSVKKVAQELNWVH</sequence>
<keyword evidence="1" id="KW-0328">Glycosyltransferase</keyword>
<accession>A0ABT6Q0S9</accession>
<evidence type="ECO:0000313" key="4">
    <source>
        <dbReference type="Proteomes" id="UP001431634"/>
    </source>
</evidence>
<protein>
    <submittedName>
        <fullName evidence="3">Glycosyltransferase family 9 protein</fullName>
    </submittedName>
</protein>
<dbReference type="Proteomes" id="UP001431634">
    <property type="component" value="Unassembled WGS sequence"/>
</dbReference>
<dbReference type="SUPFAM" id="SSF53756">
    <property type="entry name" value="UDP-Glycosyltransferase/glycogen phosphorylase"/>
    <property type="match status" value="1"/>
</dbReference>
<dbReference type="Gene3D" id="3.40.50.2000">
    <property type="entry name" value="Glycogen Phosphorylase B"/>
    <property type="match status" value="2"/>
</dbReference>
<evidence type="ECO:0000256" key="2">
    <source>
        <dbReference type="ARBA" id="ARBA00022679"/>
    </source>
</evidence>
<comment type="caution">
    <text evidence="3">The sequence shown here is derived from an EMBL/GenBank/DDBJ whole genome shotgun (WGS) entry which is preliminary data.</text>
</comment>
<keyword evidence="4" id="KW-1185">Reference proteome</keyword>
<evidence type="ECO:0000256" key="1">
    <source>
        <dbReference type="ARBA" id="ARBA00022676"/>
    </source>
</evidence>
<evidence type="ECO:0000313" key="3">
    <source>
        <dbReference type="EMBL" id="MDI2090588.1"/>
    </source>
</evidence>
<dbReference type="InterPro" id="IPR051199">
    <property type="entry name" value="LPS_LOS_Heptosyltrfase"/>
</dbReference>
<dbReference type="Pfam" id="PF01075">
    <property type="entry name" value="Glyco_transf_9"/>
    <property type="match status" value="1"/>
</dbReference>
<organism evidence="3 4">
    <name type="scientific">Commensalibacter oyaizuii</name>
    <dbReference type="NCBI Taxonomy" id="3043873"/>
    <lineage>
        <taxon>Bacteria</taxon>
        <taxon>Pseudomonadati</taxon>
        <taxon>Pseudomonadota</taxon>
        <taxon>Alphaproteobacteria</taxon>
        <taxon>Acetobacterales</taxon>
        <taxon>Acetobacteraceae</taxon>
    </lineage>
</organism>
<proteinExistence type="predicted"/>
<name>A0ABT6Q0S9_9PROT</name>
<dbReference type="CDD" id="cd03789">
    <property type="entry name" value="GT9_LPS_heptosyltransferase"/>
    <property type="match status" value="1"/>
</dbReference>
<dbReference type="InterPro" id="IPR002201">
    <property type="entry name" value="Glyco_trans_9"/>
</dbReference>
<dbReference type="PANTHER" id="PTHR30160">
    <property type="entry name" value="TETRAACYLDISACCHARIDE 4'-KINASE-RELATED"/>
    <property type="match status" value="1"/>
</dbReference>
<reference evidence="3" key="1">
    <citation type="submission" date="2023-05" db="EMBL/GenBank/DDBJ databases">
        <title>Whole genome sequence of Commensalibacter sp.</title>
        <authorList>
            <person name="Charoenyingcharoen P."/>
            <person name="Yukphan P."/>
        </authorList>
    </citation>
    <scope>NUCLEOTIDE SEQUENCE</scope>
    <source>
        <strain evidence="3">TBRC 16381</strain>
    </source>
</reference>
<keyword evidence="2" id="KW-0808">Transferase</keyword>
<gene>
    <name evidence="3" type="ORF">QJV27_04195</name>
</gene>